<dbReference type="AlphaFoldDB" id="A0A655FJ18"/>
<proteinExistence type="predicted"/>
<organism evidence="1 2">
    <name type="scientific">Mycobacterium tuberculosis</name>
    <dbReference type="NCBI Taxonomy" id="1773"/>
    <lineage>
        <taxon>Bacteria</taxon>
        <taxon>Bacillati</taxon>
        <taxon>Actinomycetota</taxon>
        <taxon>Actinomycetes</taxon>
        <taxon>Mycobacteriales</taxon>
        <taxon>Mycobacteriaceae</taxon>
        <taxon>Mycobacterium</taxon>
        <taxon>Mycobacterium tuberculosis complex</taxon>
    </lineage>
</organism>
<reference evidence="1 2" key="1">
    <citation type="submission" date="2015-03" db="EMBL/GenBank/DDBJ databases">
        <authorList>
            <consortium name="Pathogen Informatics"/>
        </authorList>
    </citation>
    <scope>NUCLEOTIDE SEQUENCE [LARGE SCALE GENOMIC DNA]</scope>
    <source>
        <strain evidence="1 2">D00501624</strain>
    </source>
</reference>
<accession>A0A655FJ18</accession>
<evidence type="ECO:0000313" key="2">
    <source>
        <dbReference type="Proteomes" id="UP000039217"/>
    </source>
</evidence>
<gene>
    <name evidence="1" type="ORF">ERS007661_03085</name>
</gene>
<evidence type="ECO:0000313" key="1">
    <source>
        <dbReference type="EMBL" id="CNV78802.1"/>
    </source>
</evidence>
<dbReference type="EMBL" id="CQQC01001257">
    <property type="protein sequence ID" value="CNV78802.1"/>
    <property type="molecule type" value="Genomic_DNA"/>
</dbReference>
<dbReference type="Proteomes" id="UP000039217">
    <property type="component" value="Unassembled WGS sequence"/>
</dbReference>
<name>A0A655FJ18_MYCTX</name>
<sequence length="79" mass="8002">MPVSVGCKMPSCSRNLRPILAVTCADVAEIPNTWFTTAIGSPGMLALGIMGSVGSHKPSHARPPAGPDPGSHIRNGGAP</sequence>
<protein>
    <submittedName>
        <fullName evidence="1">Uncharacterized protein</fullName>
    </submittedName>
</protein>